<dbReference type="Proteomes" id="UP000250028">
    <property type="component" value="Unassembled WGS sequence"/>
</dbReference>
<dbReference type="PRINTS" id="PR00455">
    <property type="entry name" value="HTHTETR"/>
</dbReference>
<dbReference type="GO" id="GO:0003700">
    <property type="term" value="F:DNA-binding transcription factor activity"/>
    <property type="evidence" value="ECO:0007669"/>
    <property type="project" value="TreeGrafter"/>
</dbReference>
<dbReference type="InterPro" id="IPR001647">
    <property type="entry name" value="HTH_TetR"/>
</dbReference>
<dbReference type="GO" id="GO:0000976">
    <property type="term" value="F:transcription cis-regulatory region binding"/>
    <property type="evidence" value="ECO:0007669"/>
    <property type="project" value="TreeGrafter"/>
</dbReference>
<evidence type="ECO:0000259" key="4">
    <source>
        <dbReference type="PROSITE" id="PS50977"/>
    </source>
</evidence>
<dbReference type="Pfam" id="PF00440">
    <property type="entry name" value="TetR_N"/>
    <property type="match status" value="1"/>
</dbReference>
<feature type="region of interest" description="Disordered" evidence="3">
    <location>
        <begin position="1"/>
        <end position="20"/>
    </location>
</feature>
<dbReference type="InterPro" id="IPR009057">
    <property type="entry name" value="Homeodomain-like_sf"/>
</dbReference>
<evidence type="ECO:0000313" key="6">
    <source>
        <dbReference type="Proteomes" id="UP000250028"/>
    </source>
</evidence>
<dbReference type="SUPFAM" id="SSF48498">
    <property type="entry name" value="Tetracyclin repressor-like, C-terminal domain"/>
    <property type="match status" value="1"/>
</dbReference>
<protein>
    <submittedName>
        <fullName evidence="5">DNA-binding transcriptional regulator, AcrR family</fullName>
    </submittedName>
</protein>
<gene>
    <name evidence="5" type="ORF">SAMN04489750_0204</name>
</gene>
<keyword evidence="1 2" id="KW-0238">DNA-binding</keyword>
<keyword evidence="6" id="KW-1185">Reference proteome</keyword>
<dbReference type="InterPro" id="IPR036271">
    <property type="entry name" value="Tet_transcr_reg_TetR-rel_C_sf"/>
</dbReference>
<dbReference type="Gene3D" id="1.10.357.10">
    <property type="entry name" value="Tetracycline Repressor, domain 2"/>
    <property type="match status" value="1"/>
</dbReference>
<dbReference type="InterPro" id="IPR041490">
    <property type="entry name" value="KstR2_TetR_C"/>
</dbReference>
<evidence type="ECO:0000256" key="3">
    <source>
        <dbReference type="SAM" id="MobiDB-lite"/>
    </source>
</evidence>
<dbReference type="PANTHER" id="PTHR30055:SF200">
    <property type="entry name" value="HTH-TYPE TRANSCRIPTIONAL REPRESSOR BDCR"/>
    <property type="match status" value="1"/>
</dbReference>
<dbReference type="PROSITE" id="PS50977">
    <property type="entry name" value="HTH_TETR_2"/>
    <property type="match status" value="1"/>
</dbReference>
<dbReference type="SUPFAM" id="SSF46689">
    <property type="entry name" value="Homeodomain-like"/>
    <property type="match status" value="1"/>
</dbReference>
<sequence length="208" mass="22366">MTGETEVTDVATQPTESGADLTRSRLIEAARKAFGEKGFHATTTRDIAAAAGLSPAAVYVHHRTKEDLLYAISRAGHEAILTDMRAAIAGAPEVAGKLEAVVHAMVLRHTREYAAARVVNYELDGLSAQHREDIEKLRAQIQGIVRRLLRTGVADGSFVVDDVRITSNAIVAMAIDAARWYRPATDPAPDRIASHHARLAVRMVAAAG</sequence>
<dbReference type="InterPro" id="IPR050109">
    <property type="entry name" value="HTH-type_TetR-like_transc_reg"/>
</dbReference>
<dbReference type="OrthoDB" id="3190535at2"/>
<feature type="domain" description="HTH tetR-type" evidence="4">
    <location>
        <begin position="20"/>
        <end position="80"/>
    </location>
</feature>
<name>A0A2Y8ZNP1_9MICO</name>
<evidence type="ECO:0000256" key="1">
    <source>
        <dbReference type="ARBA" id="ARBA00023125"/>
    </source>
</evidence>
<evidence type="ECO:0000313" key="5">
    <source>
        <dbReference type="EMBL" id="SSA32938.1"/>
    </source>
</evidence>
<proteinExistence type="predicted"/>
<reference evidence="6" key="1">
    <citation type="submission" date="2016-10" db="EMBL/GenBank/DDBJ databases">
        <authorList>
            <person name="Varghese N."/>
            <person name="Submissions S."/>
        </authorList>
    </citation>
    <scope>NUCLEOTIDE SEQUENCE [LARGE SCALE GENOMIC DNA]</scope>
    <source>
        <strain evidence="6">DSM 22951</strain>
    </source>
</reference>
<organism evidence="5 6">
    <name type="scientific">Branchiibius hedensis</name>
    <dbReference type="NCBI Taxonomy" id="672460"/>
    <lineage>
        <taxon>Bacteria</taxon>
        <taxon>Bacillati</taxon>
        <taxon>Actinomycetota</taxon>
        <taxon>Actinomycetes</taxon>
        <taxon>Micrococcales</taxon>
        <taxon>Dermacoccaceae</taxon>
        <taxon>Branchiibius</taxon>
    </lineage>
</organism>
<dbReference type="Pfam" id="PF17932">
    <property type="entry name" value="TetR_C_24"/>
    <property type="match status" value="1"/>
</dbReference>
<accession>A0A2Y8ZNP1</accession>
<evidence type="ECO:0000256" key="2">
    <source>
        <dbReference type="PROSITE-ProRule" id="PRU00335"/>
    </source>
</evidence>
<dbReference type="AlphaFoldDB" id="A0A2Y8ZNP1"/>
<dbReference type="PANTHER" id="PTHR30055">
    <property type="entry name" value="HTH-TYPE TRANSCRIPTIONAL REGULATOR RUTR"/>
    <property type="match status" value="1"/>
</dbReference>
<feature type="DNA-binding region" description="H-T-H motif" evidence="2">
    <location>
        <begin position="43"/>
        <end position="62"/>
    </location>
</feature>
<dbReference type="EMBL" id="UESZ01000001">
    <property type="protein sequence ID" value="SSA32938.1"/>
    <property type="molecule type" value="Genomic_DNA"/>
</dbReference>